<dbReference type="PANTHER" id="PTHR12302:SF3">
    <property type="entry name" value="SERINE_THREONINE-PROTEIN KINASE 31"/>
    <property type="match status" value="1"/>
</dbReference>
<proteinExistence type="predicted"/>
<evidence type="ECO:0000313" key="6">
    <source>
        <dbReference type="EMBL" id="GJQ12031.1"/>
    </source>
</evidence>
<feature type="transmembrane region" description="Helical" evidence="4">
    <location>
        <begin position="12"/>
        <end position="32"/>
    </location>
</feature>
<keyword evidence="7" id="KW-1185">Reference proteome</keyword>
<keyword evidence="4" id="KW-1133">Transmembrane helix</keyword>
<dbReference type="GO" id="GO:0016787">
    <property type="term" value="F:hydrolase activity"/>
    <property type="evidence" value="ECO:0007669"/>
    <property type="project" value="UniProtKB-KW"/>
</dbReference>
<keyword evidence="3" id="KW-0378">Hydrolase</keyword>
<dbReference type="EMBL" id="BQMJ01000029">
    <property type="protein sequence ID" value="GJQ12031.1"/>
    <property type="molecule type" value="Genomic_DNA"/>
</dbReference>
<dbReference type="Proteomes" id="UP001061958">
    <property type="component" value="Unassembled WGS sequence"/>
</dbReference>
<dbReference type="SMART" id="SM00318">
    <property type="entry name" value="SNc"/>
    <property type="match status" value="1"/>
</dbReference>
<dbReference type="OrthoDB" id="430293at2759"/>
<dbReference type="Pfam" id="PF00565">
    <property type="entry name" value="SNase"/>
    <property type="match status" value="1"/>
</dbReference>
<evidence type="ECO:0000256" key="2">
    <source>
        <dbReference type="ARBA" id="ARBA00022759"/>
    </source>
</evidence>
<dbReference type="InterPro" id="IPR035437">
    <property type="entry name" value="SNase_OB-fold_sf"/>
</dbReference>
<keyword evidence="4" id="KW-0812">Transmembrane</keyword>
<dbReference type="PROSITE" id="PS50830">
    <property type="entry name" value="TNASE_3"/>
    <property type="match status" value="1"/>
</dbReference>
<evidence type="ECO:0000256" key="4">
    <source>
        <dbReference type="SAM" id="Phobius"/>
    </source>
</evidence>
<dbReference type="GO" id="GO:0005737">
    <property type="term" value="C:cytoplasm"/>
    <property type="evidence" value="ECO:0007669"/>
    <property type="project" value="TreeGrafter"/>
</dbReference>
<evidence type="ECO:0000256" key="3">
    <source>
        <dbReference type="ARBA" id="ARBA00022801"/>
    </source>
</evidence>
<dbReference type="PANTHER" id="PTHR12302">
    <property type="entry name" value="EBNA2 BINDING PROTEIN P100"/>
    <property type="match status" value="1"/>
</dbReference>
<keyword evidence="4" id="KW-0472">Membrane</keyword>
<evidence type="ECO:0000313" key="7">
    <source>
        <dbReference type="Proteomes" id="UP001061958"/>
    </source>
</evidence>
<reference evidence="6" key="2">
    <citation type="submission" date="2022-01" db="EMBL/GenBank/DDBJ databases">
        <authorList>
            <person name="Hirooka S."/>
            <person name="Miyagishima S.Y."/>
        </authorList>
    </citation>
    <scope>NUCLEOTIDE SEQUENCE</scope>
    <source>
        <strain evidence="6">NBRC 102759</strain>
    </source>
</reference>
<feature type="domain" description="TNase-like" evidence="5">
    <location>
        <begin position="53"/>
        <end position="210"/>
    </location>
</feature>
<accession>A0A9C7PY48</accession>
<evidence type="ECO:0000259" key="5">
    <source>
        <dbReference type="PROSITE" id="PS50830"/>
    </source>
</evidence>
<sequence length="260" mass="29559">MSAFVVNWHWLSVAALTSASFGYLSATTRLLFMGLRRYKTAKDIPNSMFQRGSKLKGVVVSVGDGDNIRIFHRPFLFRFLGIARHPVLKKRLGEETISVRLAGVDAPECAHFGAPGQEGGEQAKKWLGNYLKDRAVTVQLHSLDQYSRAVCTVYVRKGILRLKKNVSHELVKVGHAVVYRGFGAEYNGILKKLETAETQARKRKIGMWSIRNKPVISPQEYKRALKEGRVSESVTEKDFFDRNPENLFSFLFRSDKRSFF</sequence>
<keyword evidence="1" id="KW-0540">Nuclease</keyword>
<dbReference type="GO" id="GO:0004519">
    <property type="term" value="F:endonuclease activity"/>
    <property type="evidence" value="ECO:0007669"/>
    <property type="project" value="UniProtKB-KW"/>
</dbReference>
<reference evidence="6" key="1">
    <citation type="journal article" date="2022" name="Proc. Natl. Acad. Sci. U.S.A.">
        <title>Life cycle and functional genomics of the unicellular red alga Galdieria for elucidating algal and plant evolution and industrial use.</title>
        <authorList>
            <person name="Hirooka S."/>
            <person name="Itabashi T."/>
            <person name="Ichinose T.M."/>
            <person name="Onuma R."/>
            <person name="Fujiwara T."/>
            <person name="Yamashita S."/>
            <person name="Jong L.W."/>
            <person name="Tomita R."/>
            <person name="Iwane A.H."/>
            <person name="Miyagishima S.Y."/>
        </authorList>
    </citation>
    <scope>NUCLEOTIDE SEQUENCE</scope>
    <source>
        <strain evidence="6">NBRC 102759</strain>
    </source>
</reference>
<comment type="caution">
    <text evidence="6">The sequence shown here is derived from an EMBL/GenBank/DDBJ whole genome shotgun (WGS) entry which is preliminary data.</text>
</comment>
<evidence type="ECO:0000256" key="1">
    <source>
        <dbReference type="ARBA" id="ARBA00022722"/>
    </source>
</evidence>
<protein>
    <recommendedName>
        <fullName evidence="5">TNase-like domain-containing protein</fullName>
    </recommendedName>
</protein>
<organism evidence="6 7">
    <name type="scientific">Galdieria partita</name>
    <dbReference type="NCBI Taxonomy" id="83374"/>
    <lineage>
        <taxon>Eukaryota</taxon>
        <taxon>Rhodophyta</taxon>
        <taxon>Bangiophyceae</taxon>
        <taxon>Galdieriales</taxon>
        <taxon>Galdieriaceae</taxon>
        <taxon>Galdieria</taxon>
    </lineage>
</organism>
<dbReference type="Gene3D" id="2.40.50.90">
    <property type="match status" value="1"/>
</dbReference>
<keyword evidence="2" id="KW-0255">Endonuclease</keyword>
<gene>
    <name evidence="6" type="ORF">GpartN1_g3822.t1</name>
</gene>
<dbReference type="SUPFAM" id="SSF50199">
    <property type="entry name" value="Staphylococcal nuclease"/>
    <property type="match status" value="1"/>
</dbReference>
<name>A0A9C7PY48_9RHOD</name>
<dbReference type="AlphaFoldDB" id="A0A9C7PY48"/>
<dbReference type="InterPro" id="IPR016071">
    <property type="entry name" value="Staphylococal_nuclease_OB-fold"/>
</dbReference>